<dbReference type="PANTHER" id="PTHR43767:SF1">
    <property type="entry name" value="NONRIBOSOMAL PEPTIDE SYNTHASE PES1 (EUROFUNG)-RELATED"/>
    <property type="match status" value="1"/>
</dbReference>
<dbReference type="Gene3D" id="3.40.50.12780">
    <property type="entry name" value="N-terminal domain of ligase-like"/>
    <property type="match status" value="1"/>
</dbReference>
<sequence length="504" mass="52983">MTLHPFDESGVERDAAGTKHYTDLPDSVVAMLRASVDRDPGGEAVVEVDGPRLTFRELWDGAARVAGGLRAAGVGRGDRVAIRLGNGADWVLGFVGTLLAGGVAVPVNTRFTDAEAQYVVDDSGARVVLEPGTPLPDGEPYAEEGSALSDLAAIFYTSGTTGFPKGAMTSHENFLTNTENARRVVGLGRDDPSLRNLVSVPLFHVTGCNSQLLPALQSGAAAVVMPAFEVSRFLRVIPEERIAVVTSVPAVFWLAVNQPAFADTDVSGVRFATYGGAPIAPELVARIKEAFPSAQVGNGFGLSETSSISTFLPHEHAGTHADSVGFPAPVVDLRLEGVDPATGVGELLIRGANVVQGYWNKPEATAEAFTDGWLHSGDLARIDDDGFTYVVDRAKDMINRGGENVYCVEVENALAAAPGVFEVAVVGVPDPVMGEKVGAVVVPVPGTAFDVDAFMGHARAHLADFKVPQFVSVRSAVLPRNAGGKVLKPVLRAESEWEPVGRRG</sequence>
<organism evidence="3 4">
    <name type="scientific">Geodermatophilus nigrescens</name>
    <dbReference type="NCBI Taxonomy" id="1070870"/>
    <lineage>
        <taxon>Bacteria</taxon>
        <taxon>Bacillati</taxon>
        <taxon>Actinomycetota</taxon>
        <taxon>Actinomycetes</taxon>
        <taxon>Geodermatophilales</taxon>
        <taxon>Geodermatophilaceae</taxon>
        <taxon>Geodermatophilus</taxon>
    </lineage>
</organism>
<dbReference type="AlphaFoldDB" id="A0A1M5M8S7"/>
<evidence type="ECO:0000313" key="4">
    <source>
        <dbReference type="Proteomes" id="UP000184471"/>
    </source>
</evidence>
<dbReference type="PROSITE" id="PS00455">
    <property type="entry name" value="AMP_BINDING"/>
    <property type="match status" value="1"/>
</dbReference>
<dbReference type="EMBL" id="FQVX01000003">
    <property type="protein sequence ID" value="SHG73213.1"/>
    <property type="molecule type" value="Genomic_DNA"/>
</dbReference>
<dbReference type="RefSeq" id="WP_073421108.1">
    <property type="nucleotide sequence ID" value="NZ_FQVX01000003.1"/>
</dbReference>
<proteinExistence type="predicted"/>
<dbReference type="InterPro" id="IPR045851">
    <property type="entry name" value="AMP-bd_C_sf"/>
</dbReference>
<keyword evidence="4" id="KW-1185">Reference proteome</keyword>
<dbReference type="GO" id="GO:0016878">
    <property type="term" value="F:acid-thiol ligase activity"/>
    <property type="evidence" value="ECO:0007669"/>
    <property type="project" value="UniProtKB-ARBA"/>
</dbReference>
<gene>
    <name evidence="3" type="ORF">SAMN05444351_3062</name>
</gene>
<dbReference type="OrthoDB" id="9803968at2"/>
<feature type="domain" description="AMP-binding enzyme C-terminal" evidence="2">
    <location>
        <begin position="409"/>
        <end position="485"/>
    </location>
</feature>
<evidence type="ECO:0000259" key="2">
    <source>
        <dbReference type="Pfam" id="PF13193"/>
    </source>
</evidence>
<feature type="domain" description="AMP-dependent synthetase/ligase" evidence="1">
    <location>
        <begin position="142"/>
        <end position="359"/>
    </location>
</feature>
<protein>
    <submittedName>
        <fullName evidence="3">Acyl-CoA synthetase (AMP-forming)/AMP-acid ligase II</fullName>
    </submittedName>
</protein>
<dbReference type="Proteomes" id="UP000184471">
    <property type="component" value="Unassembled WGS sequence"/>
</dbReference>
<accession>A0A1M5M8S7</accession>
<dbReference type="InterPro" id="IPR020845">
    <property type="entry name" value="AMP-binding_CS"/>
</dbReference>
<dbReference type="InterPro" id="IPR050237">
    <property type="entry name" value="ATP-dep_AMP-bd_enzyme"/>
</dbReference>
<dbReference type="Gene3D" id="3.30.300.30">
    <property type="match status" value="1"/>
</dbReference>
<evidence type="ECO:0000313" key="3">
    <source>
        <dbReference type="EMBL" id="SHG73213.1"/>
    </source>
</evidence>
<dbReference type="SUPFAM" id="SSF56801">
    <property type="entry name" value="Acetyl-CoA synthetase-like"/>
    <property type="match status" value="1"/>
</dbReference>
<evidence type="ECO:0000259" key="1">
    <source>
        <dbReference type="Pfam" id="PF00501"/>
    </source>
</evidence>
<dbReference type="InterPro" id="IPR042099">
    <property type="entry name" value="ANL_N_sf"/>
</dbReference>
<keyword evidence="3" id="KW-0436">Ligase</keyword>
<dbReference type="InterPro" id="IPR000873">
    <property type="entry name" value="AMP-dep_synth/lig_dom"/>
</dbReference>
<dbReference type="PANTHER" id="PTHR43767">
    <property type="entry name" value="LONG-CHAIN-FATTY-ACID--COA LIGASE"/>
    <property type="match status" value="1"/>
</dbReference>
<dbReference type="Pfam" id="PF00501">
    <property type="entry name" value="AMP-binding"/>
    <property type="match status" value="2"/>
</dbReference>
<feature type="domain" description="AMP-dependent synthetase/ligase" evidence="1">
    <location>
        <begin position="33"/>
        <end position="129"/>
    </location>
</feature>
<dbReference type="STRING" id="1070870.SAMN05444351_3062"/>
<dbReference type="InterPro" id="IPR025110">
    <property type="entry name" value="AMP-bd_C"/>
</dbReference>
<name>A0A1M5M8S7_9ACTN</name>
<dbReference type="Pfam" id="PF13193">
    <property type="entry name" value="AMP-binding_C"/>
    <property type="match status" value="1"/>
</dbReference>
<reference evidence="3 4" key="1">
    <citation type="submission" date="2016-11" db="EMBL/GenBank/DDBJ databases">
        <authorList>
            <person name="Jaros S."/>
            <person name="Januszkiewicz K."/>
            <person name="Wedrychowicz H."/>
        </authorList>
    </citation>
    <scope>NUCLEOTIDE SEQUENCE [LARGE SCALE GENOMIC DNA]</scope>
    <source>
        <strain evidence="3 4">DSM 45408</strain>
    </source>
</reference>